<name>A0A239BC27_9SPHN</name>
<evidence type="ECO:0000256" key="2">
    <source>
        <dbReference type="SAM" id="SignalP"/>
    </source>
</evidence>
<dbReference type="RefSeq" id="WP_089217966.1">
    <property type="nucleotide sequence ID" value="NZ_FZOS01000001.1"/>
</dbReference>
<feature type="chain" id="PRO_5013371524" description="Lipoprotein" evidence="2">
    <location>
        <begin position="26"/>
        <end position="213"/>
    </location>
</feature>
<protein>
    <recommendedName>
        <fullName evidence="5">Lipoprotein</fullName>
    </recommendedName>
</protein>
<dbReference type="EMBL" id="FZOS01000001">
    <property type="protein sequence ID" value="SNS05517.1"/>
    <property type="molecule type" value="Genomic_DNA"/>
</dbReference>
<reference evidence="4" key="1">
    <citation type="submission" date="2017-06" db="EMBL/GenBank/DDBJ databases">
        <authorList>
            <person name="Varghese N."/>
            <person name="Submissions S."/>
        </authorList>
    </citation>
    <scope>NUCLEOTIDE SEQUENCE [LARGE SCALE GENOMIC DNA]</scope>
    <source>
        <strain evidence="4">LNB2</strain>
    </source>
</reference>
<dbReference type="AlphaFoldDB" id="A0A239BC27"/>
<accession>A0A239BC27</accession>
<evidence type="ECO:0000256" key="1">
    <source>
        <dbReference type="SAM" id="MobiDB-lite"/>
    </source>
</evidence>
<evidence type="ECO:0000313" key="3">
    <source>
        <dbReference type="EMBL" id="SNS05517.1"/>
    </source>
</evidence>
<evidence type="ECO:0000313" key="4">
    <source>
        <dbReference type="Proteomes" id="UP000198281"/>
    </source>
</evidence>
<keyword evidence="4" id="KW-1185">Reference proteome</keyword>
<keyword evidence="2" id="KW-0732">Signal</keyword>
<evidence type="ECO:0008006" key="5">
    <source>
        <dbReference type="Google" id="ProtNLM"/>
    </source>
</evidence>
<sequence length="213" mass="22416">MFHPKTIAISFVALALAGCATNAEFDETGGIKSVRSSCPAVAIPVHTADVTLFDPAGSRDARAIDVVATITNLRNTCVQQGDRIVTTATFDIQARRTNTSGAREVVLPYFATVTRGGTQIVSKQLSRVALRFADGQSSATATGGGNADIAASAATLPPEIEEQVTRRRKPGDPDAATDPLADPAVRSALRQASFELLVGFQLTQDQLAYNATR</sequence>
<dbReference type="OrthoDB" id="7425063at2"/>
<feature type="signal peptide" evidence="2">
    <location>
        <begin position="1"/>
        <end position="25"/>
    </location>
</feature>
<dbReference type="Proteomes" id="UP000198281">
    <property type="component" value="Unassembled WGS sequence"/>
</dbReference>
<feature type="region of interest" description="Disordered" evidence="1">
    <location>
        <begin position="137"/>
        <end position="180"/>
    </location>
</feature>
<organism evidence="3 4">
    <name type="scientific">Edaphosphingomonas laterariae</name>
    <dbReference type="NCBI Taxonomy" id="861865"/>
    <lineage>
        <taxon>Bacteria</taxon>
        <taxon>Pseudomonadati</taxon>
        <taxon>Pseudomonadota</taxon>
        <taxon>Alphaproteobacteria</taxon>
        <taxon>Sphingomonadales</taxon>
        <taxon>Rhizorhabdaceae</taxon>
        <taxon>Edaphosphingomonas</taxon>
    </lineage>
</organism>
<proteinExistence type="predicted"/>
<dbReference type="PROSITE" id="PS51257">
    <property type="entry name" value="PROKAR_LIPOPROTEIN"/>
    <property type="match status" value="1"/>
</dbReference>
<gene>
    <name evidence="3" type="ORF">SAMN06295912_10162</name>
</gene>